<dbReference type="GO" id="GO:0003995">
    <property type="term" value="F:acyl-CoA dehydrogenase activity"/>
    <property type="evidence" value="ECO:0007669"/>
    <property type="project" value="TreeGrafter"/>
</dbReference>
<dbReference type="Pfam" id="PF02771">
    <property type="entry name" value="Acyl-CoA_dh_N"/>
    <property type="match status" value="1"/>
</dbReference>
<dbReference type="Pfam" id="PF02770">
    <property type="entry name" value="Acyl-CoA_dh_M"/>
    <property type="match status" value="1"/>
</dbReference>
<feature type="domain" description="Acyl-CoA oxidase/dehydrogenase middle" evidence="1">
    <location>
        <begin position="82"/>
        <end position="158"/>
    </location>
</feature>
<dbReference type="InterPro" id="IPR046373">
    <property type="entry name" value="Acyl-CoA_Oxase/DH_mid-dom_sf"/>
</dbReference>
<sequence length="158" mass="17450">MKGLIKLDCARAWLPKKYGGLGVESNVTYCVMMEELGRGDLGVAEHFNMIPWAFTPAMMTNNKPTLETYAPMFCGDEVHSAAFEMTEPAGGCNIEDRQQHGRTIQTRAELVDGHWVINGQKMWASNNGVSEFYSTVCTTDPNKGDEGICIITIPKDTP</sequence>
<dbReference type="AlphaFoldDB" id="X1G4E6"/>
<dbReference type="InterPro" id="IPR009100">
    <property type="entry name" value="AcylCoA_DH/oxidase_NM_dom_sf"/>
</dbReference>
<evidence type="ECO:0008006" key="4">
    <source>
        <dbReference type="Google" id="ProtNLM"/>
    </source>
</evidence>
<evidence type="ECO:0000259" key="1">
    <source>
        <dbReference type="Pfam" id="PF02770"/>
    </source>
</evidence>
<evidence type="ECO:0000313" key="3">
    <source>
        <dbReference type="EMBL" id="GAH52102.1"/>
    </source>
</evidence>
<accession>X1G4E6</accession>
<dbReference type="SUPFAM" id="SSF56645">
    <property type="entry name" value="Acyl-CoA dehydrogenase NM domain-like"/>
    <property type="match status" value="1"/>
</dbReference>
<organism evidence="3">
    <name type="scientific">marine sediment metagenome</name>
    <dbReference type="NCBI Taxonomy" id="412755"/>
    <lineage>
        <taxon>unclassified sequences</taxon>
        <taxon>metagenomes</taxon>
        <taxon>ecological metagenomes</taxon>
    </lineage>
</organism>
<feature type="domain" description="Acyl-CoA dehydrogenase/oxidase N-terminal" evidence="2">
    <location>
        <begin position="3"/>
        <end position="45"/>
    </location>
</feature>
<dbReference type="Gene3D" id="2.40.110.10">
    <property type="entry name" value="Butyryl-CoA Dehydrogenase, subunit A, domain 2"/>
    <property type="match status" value="1"/>
</dbReference>
<proteinExistence type="predicted"/>
<reference evidence="3" key="1">
    <citation type="journal article" date="2014" name="Front. Microbiol.">
        <title>High frequency of phylogenetically diverse reductive dehalogenase-homologous genes in deep subseafloor sedimentary metagenomes.</title>
        <authorList>
            <person name="Kawai M."/>
            <person name="Futagami T."/>
            <person name="Toyoda A."/>
            <person name="Takaki Y."/>
            <person name="Nishi S."/>
            <person name="Hori S."/>
            <person name="Arai W."/>
            <person name="Tsubouchi T."/>
            <person name="Morono Y."/>
            <person name="Uchiyama I."/>
            <person name="Ito T."/>
            <person name="Fujiyama A."/>
            <person name="Inagaki F."/>
            <person name="Takami H."/>
        </authorList>
    </citation>
    <scope>NUCLEOTIDE SEQUENCE</scope>
    <source>
        <strain evidence="3">Expedition CK06-06</strain>
    </source>
</reference>
<protein>
    <recommendedName>
        <fullName evidence="4">Acyl-CoA oxidase/dehydrogenase middle domain-containing protein</fullName>
    </recommendedName>
</protein>
<comment type="caution">
    <text evidence="3">The sequence shown here is derived from an EMBL/GenBank/DDBJ whole genome shotgun (WGS) entry which is preliminary data.</text>
</comment>
<name>X1G4E6_9ZZZZ</name>
<dbReference type="InterPro" id="IPR006091">
    <property type="entry name" value="Acyl-CoA_Oxase/DH_mid-dom"/>
</dbReference>
<dbReference type="GO" id="GO:0050660">
    <property type="term" value="F:flavin adenine dinucleotide binding"/>
    <property type="evidence" value="ECO:0007669"/>
    <property type="project" value="InterPro"/>
</dbReference>
<dbReference type="Gene3D" id="1.10.540.10">
    <property type="entry name" value="Acyl-CoA dehydrogenase/oxidase, N-terminal domain"/>
    <property type="match status" value="1"/>
</dbReference>
<feature type="non-terminal residue" evidence="3">
    <location>
        <position position="158"/>
    </location>
</feature>
<dbReference type="PANTHER" id="PTHR43884:SF12">
    <property type="entry name" value="ISOVALERYL-COA DEHYDROGENASE, MITOCHONDRIAL-RELATED"/>
    <property type="match status" value="1"/>
</dbReference>
<dbReference type="EMBL" id="BARU01018066">
    <property type="protein sequence ID" value="GAH52102.1"/>
    <property type="molecule type" value="Genomic_DNA"/>
</dbReference>
<evidence type="ECO:0000259" key="2">
    <source>
        <dbReference type="Pfam" id="PF02771"/>
    </source>
</evidence>
<gene>
    <name evidence="3" type="ORF">S03H2_29900</name>
</gene>
<dbReference type="InterPro" id="IPR037069">
    <property type="entry name" value="AcylCoA_DH/ox_N_sf"/>
</dbReference>
<dbReference type="InterPro" id="IPR013786">
    <property type="entry name" value="AcylCoA_DH/ox_N"/>
</dbReference>
<dbReference type="PANTHER" id="PTHR43884">
    <property type="entry name" value="ACYL-COA DEHYDROGENASE"/>
    <property type="match status" value="1"/>
</dbReference>